<protein>
    <submittedName>
        <fullName evidence="2">Uncharacterized protein</fullName>
    </submittedName>
</protein>
<feature type="transmembrane region" description="Helical" evidence="1">
    <location>
        <begin position="264"/>
        <end position="284"/>
    </location>
</feature>
<proteinExistence type="predicted"/>
<dbReference type="AlphaFoldDB" id="A0A1I1W7I5"/>
<keyword evidence="3" id="KW-1185">Reference proteome</keyword>
<feature type="transmembrane region" description="Helical" evidence="1">
    <location>
        <begin position="93"/>
        <end position="114"/>
    </location>
</feature>
<feature type="transmembrane region" description="Helical" evidence="1">
    <location>
        <begin position="120"/>
        <end position="140"/>
    </location>
</feature>
<dbReference type="OrthoDB" id="8750340at2"/>
<accession>A0A1I1W7I5</accession>
<sequence>MNARLRDYSLLWQAAVTHANPRLSAIIRWGAPLLALIVAAAAWATRGAAAALVLAWCVGCAVVLLSWAWRFVPGAVKLNSPANAKLVPGMRRRLVELACIVWFLPVAGIALAPYADPGRVGVWLIMLVTFTLGAALGAAGHQAGWPVIAASFFGSAFLGDLPPVVQSLLSSLPGLVLALLLYAAIIVVVARDIFPEGGERHWRMIGRRTRLVGETGKRDPLLDQMGGRQANKWYAASLRRDSARRDAHKLVLHALGPAHHLGELVLALGLMACVVACISVFATWQTGTDVLGGIGWLLACTLLIVPFSTIVRLDGQVAAHPGEQALLRLAPAMPGSAPAFNRHLGRALLLHALASWAIASGAALALTALGGASATTLFNLACACCLLLPLVAAPLRNHARRAPLAAFLAVVVVLVSANMDLLLGFSARNAGLPALPVAAVLSMVSAAVLVQRGMRIMAAAPFAFPAARMD</sequence>
<feature type="transmembrane region" description="Helical" evidence="1">
    <location>
        <begin position="376"/>
        <end position="395"/>
    </location>
</feature>
<keyword evidence="1" id="KW-0812">Transmembrane</keyword>
<keyword evidence="1" id="KW-1133">Transmembrane helix</keyword>
<feature type="transmembrane region" description="Helical" evidence="1">
    <location>
        <begin position="431"/>
        <end position="450"/>
    </location>
</feature>
<organism evidence="2 3">
    <name type="scientific">Massilia yuzhufengensis</name>
    <dbReference type="NCBI Taxonomy" id="1164594"/>
    <lineage>
        <taxon>Bacteria</taxon>
        <taxon>Pseudomonadati</taxon>
        <taxon>Pseudomonadota</taxon>
        <taxon>Betaproteobacteria</taxon>
        <taxon>Burkholderiales</taxon>
        <taxon>Oxalobacteraceae</taxon>
        <taxon>Telluria group</taxon>
        <taxon>Massilia</taxon>
    </lineage>
</organism>
<keyword evidence="1" id="KW-0472">Membrane</keyword>
<dbReference type="Proteomes" id="UP000198639">
    <property type="component" value="Unassembled WGS sequence"/>
</dbReference>
<feature type="transmembrane region" description="Helical" evidence="1">
    <location>
        <begin position="50"/>
        <end position="72"/>
    </location>
</feature>
<dbReference type="RefSeq" id="WP_091877161.1">
    <property type="nucleotide sequence ID" value="NZ_FOLD01000044.1"/>
</dbReference>
<evidence type="ECO:0000313" key="3">
    <source>
        <dbReference type="Proteomes" id="UP000198639"/>
    </source>
</evidence>
<feature type="transmembrane region" description="Helical" evidence="1">
    <location>
        <begin position="348"/>
        <end position="370"/>
    </location>
</feature>
<name>A0A1I1W7I5_9BURK</name>
<gene>
    <name evidence="2" type="ORF">SAMN05216204_14432</name>
</gene>
<feature type="transmembrane region" description="Helical" evidence="1">
    <location>
        <begin position="290"/>
        <end position="311"/>
    </location>
</feature>
<dbReference type="STRING" id="1164594.SAMN05216204_14432"/>
<dbReference type="EMBL" id="FOLD01000044">
    <property type="protein sequence ID" value="SFD89353.1"/>
    <property type="molecule type" value="Genomic_DNA"/>
</dbReference>
<feature type="transmembrane region" description="Helical" evidence="1">
    <location>
        <begin position="402"/>
        <end position="425"/>
    </location>
</feature>
<evidence type="ECO:0000313" key="2">
    <source>
        <dbReference type="EMBL" id="SFD89353.1"/>
    </source>
</evidence>
<evidence type="ECO:0000256" key="1">
    <source>
        <dbReference type="SAM" id="Phobius"/>
    </source>
</evidence>
<feature type="transmembrane region" description="Helical" evidence="1">
    <location>
        <begin position="175"/>
        <end position="194"/>
    </location>
</feature>
<feature type="transmembrane region" description="Helical" evidence="1">
    <location>
        <begin position="26"/>
        <end position="44"/>
    </location>
</feature>
<reference evidence="3" key="1">
    <citation type="submission" date="2016-10" db="EMBL/GenBank/DDBJ databases">
        <authorList>
            <person name="Varghese N."/>
            <person name="Submissions S."/>
        </authorList>
    </citation>
    <scope>NUCLEOTIDE SEQUENCE [LARGE SCALE GENOMIC DNA]</scope>
    <source>
        <strain evidence="3">CGMCC 1.12041</strain>
    </source>
</reference>